<evidence type="ECO:0008006" key="7">
    <source>
        <dbReference type="Google" id="ProtNLM"/>
    </source>
</evidence>
<reference evidence="5 6" key="1">
    <citation type="submission" date="2024-11" db="EMBL/GenBank/DDBJ databases">
        <title>Chromosome-level genome assembly of Eucalyptus globulus Labill. provides insights into its genome evolution.</title>
        <authorList>
            <person name="Li X."/>
        </authorList>
    </citation>
    <scope>NUCLEOTIDE SEQUENCE [LARGE SCALE GENOMIC DNA]</scope>
    <source>
        <strain evidence="5">CL2024</strain>
        <tissue evidence="5">Fresh tender leaves</tissue>
    </source>
</reference>
<evidence type="ECO:0000256" key="4">
    <source>
        <dbReference type="SAM" id="Phobius"/>
    </source>
</evidence>
<evidence type="ECO:0000313" key="6">
    <source>
        <dbReference type="Proteomes" id="UP001634007"/>
    </source>
</evidence>
<accession>A0ABD3K547</accession>
<feature type="transmembrane region" description="Helical" evidence="4">
    <location>
        <begin position="95"/>
        <end position="118"/>
    </location>
</feature>
<evidence type="ECO:0000256" key="1">
    <source>
        <dbReference type="ARBA" id="ARBA00004370"/>
    </source>
</evidence>
<comment type="subcellular location">
    <subcellularLocation>
        <location evidence="1">Membrane</location>
    </subcellularLocation>
</comment>
<dbReference type="AlphaFoldDB" id="A0ABD3K547"/>
<dbReference type="GO" id="GO:0016020">
    <property type="term" value="C:membrane"/>
    <property type="evidence" value="ECO:0007669"/>
    <property type="project" value="UniProtKB-SubCell"/>
</dbReference>
<evidence type="ECO:0000256" key="3">
    <source>
        <dbReference type="SAM" id="MobiDB-lite"/>
    </source>
</evidence>
<dbReference type="EMBL" id="JBJKBG010000006">
    <property type="protein sequence ID" value="KAL3735170.1"/>
    <property type="molecule type" value="Genomic_DNA"/>
</dbReference>
<dbReference type="PANTHER" id="PTHR31234:SF2">
    <property type="entry name" value="OS05G0199100 PROTEIN"/>
    <property type="match status" value="1"/>
</dbReference>
<keyword evidence="4" id="KW-1133">Transmembrane helix</keyword>
<dbReference type="PANTHER" id="PTHR31234">
    <property type="entry name" value="LATE EMBRYOGENESIS ABUNDANT (LEA) HYDROXYPROLINE-RICH GLYCOPROTEIN FAMILY"/>
    <property type="match status" value="1"/>
</dbReference>
<sequence length="278" mass="30854">MEERFPPPPHTNGRQHDSGGGSGGSDHREASLELAPVPNPDSPEHAFASDTYVVQIPKDQIYRVPPPENALIVKRHRKPTEPKKRSFCCSSCCCWLFLAIIVIVLVVGILAIVSSVFLKLKNPNFHVDHFVVKDLTKSHDKNTKLVYDVKLKVENPNTYSSFTYKQGGAVSLAFKQKAIATGKFVAFDQDRKTSKAVDIVLKGSNTALPKEMQKSLRSKKTKNHLTFALHVDAPARRKIGIIKGSSSRFVASCQFTVDKLGKDARVLSQKCQTERKDS</sequence>
<dbReference type="Gene3D" id="2.60.40.1820">
    <property type="match status" value="1"/>
</dbReference>
<keyword evidence="6" id="KW-1185">Reference proteome</keyword>
<keyword evidence="4" id="KW-0812">Transmembrane</keyword>
<feature type="compositionally biased region" description="Pro residues" evidence="3">
    <location>
        <begin position="1"/>
        <end position="10"/>
    </location>
</feature>
<evidence type="ECO:0000256" key="2">
    <source>
        <dbReference type="ARBA" id="ARBA00023136"/>
    </source>
</evidence>
<name>A0ABD3K547_EUCGL</name>
<organism evidence="5 6">
    <name type="scientific">Eucalyptus globulus</name>
    <name type="common">Tasmanian blue gum</name>
    <dbReference type="NCBI Taxonomy" id="34317"/>
    <lineage>
        <taxon>Eukaryota</taxon>
        <taxon>Viridiplantae</taxon>
        <taxon>Streptophyta</taxon>
        <taxon>Embryophyta</taxon>
        <taxon>Tracheophyta</taxon>
        <taxon>Spermatophyta</taxon>
        <taxon>Magnoliopsida</taxon>
        <taxon>eudicotyledons</taxon>
        <taxon>Gunneridae</taxon>
        <taxon>Pentapetalae</taxon>
        <taxon>rosids</taxon>
        <taxon>malvids</taxon>
        <taxon>Myrtales</taxon>
        <taxon>Myrtaceae</taxon>
        <taxon>Myrtoideae</taxon>
        <taxon>Eucalypteae</taxon>
        <taxon>Eucalyptus</taxon>
    </lineage>
</organism>
<comment type="caution">
    <text evidence="5">The sequence shown here is derived from an EMBL/GenBank/DDBJ whole genome shotgun (WGS) entry which is preliminary data.</text>
</comment>
<feature type="region of interest" description="Disordered" evidence="3">
    <location>
        <begin position="1"/>
        <end position="43"/>
    </location>
</feature>
<evidence type="ECO:0000313" key="5">
    <source>
        <dbReference type="EMBL" id="KAL3735170.1"/>
    </source>
</evidence>
<keyword evidence="2 4" id="KW-0472">Membrane</keyword>
<dbReference type="InterPro" id="IPR044839">
    <property type="entry name" value="NDR1-like"/>
</dbReference>
<protein>
    <recommendedName>
        <fullName evidence="7">Late embryogenesis abundant protein LEA-2 subgroup domain-containing protein</fullName>
    </recommendedName>
</protein>
<proteinExistence type="predicted"/>
<gene>
    <name evidence="5" type="ORF">ACJRO7_024330</name>
</gene>
<dbReference type="Proteomes" id="UP001634007">
    <property type="component" value="Unassembled WGS sequence"/>
</dbReference>